<keyword evidence="1" id="KW-0812">Transmembrane</keyword>
<feature type="domain" description="GGDEF" evidence="2">
    <location>
        <begin position="126"/>
        <end position="258"/>
    </location>
</feature>
<dbReference type="EC" id="2.7.7.65" evidence="3"/>
<proteinExistence type="predicted"/>
<evidence type="ECO:0000259" key="2">
    <source>
        <dbReference type="PROSITE" id="PS50887"/>
    </source>
</evidence>
<feature type="transmembrane region" description="Helical" evidence="1">
    <location>
        <begin position="57"/>
        <end position="76"/>
    </location>
</feature>
<keyword evidence="3" id="KW-0808">Transferase</keyword>
<dbReference type="InterPro" id="IPR043128">
    <property type="entry name" value="Rev_trsase/Diguanyl_cyclase"/>
</dbReference>
<dbReference type="RefSeq" id="WP_281095118.1">
    <property type="nucleotide sequence ID" value="NZ_JARYZI010000010.1"/>
</dbReference>
<keyword evidence="3" id="KW-0548">Nucleotidyltransferase</keyword>
<sequence length="258" mass="29575">MSKREDKMSLDDRSENKGKAYLIDQVSLKRLLFLAVIISVLPVVLIFVGKFTHILESYFIILMYTIAIFFFTYLFFQNFQKKLLQEMKALVKKEGIISGELLLVNTEEKLKNVLSLEFERCFVKNIASSVVFFDIDSLGEINSKYGYNTGDQIIIEIILSTKRYISNSQVLKDTGATLARVKGDTFALVMPNITEKTAFNETYNLKKIIETLNLGIKESITCRFAVVTFDQWISEDKFLDLAYEKLKLAKDYGKGVIL</sequence>
<dbReference type="PROSITE" id="PS50887">
    <property type="entry name" value="GGDEF"/>
    <property type="match status" value="1"/>
</dbReference>
<dbReference type="Pfam" id="PF00990">
    <property type="entry name" value="GGDEF"/>
    <property type="match status" value="1"/>
</dbReference>
<dbReference type="Gene3D" id="3.30.70.270">
    <property type="match status" value="1"/>
</dbReference>
<reference evidence="3 4" key="1">
    <citation type="submission" date="2023-04" db="EMBL/GenBank/DDBJ databases">
        <title>Fusibacter bizertensis strain WBS, isolated from littoral bottom sediments of the Arctic seas - biochemical and genomic analysis.</title>
        <authorList>
            <person name="Brioukhanov A.L."/>
        </authorList>
    </citation>
    <scope>NUCLEOTIDE SEQUENCE [LARGE SCALE GENOMIC DNA]</scope>
    <source>
        <strain evidence="3 4">WBS</strain>
    </source>
</reference>
<dbReference type="InterPro" id="IPR000160">
    <property type="entry name" value="GGDEF_dom"/>
</dbReference>
<keyword evidence="1" id="KW-1133">Transmembrane helix</keyword>
<feature type="transmembrane region" description="Helical" evidence="1">
    <location>
        <begin position="31"/>
        <end position="51"/>
    </location>
</feature>
<dbReference type="GO" id="GO:0052621">
    <property type="term" value="F:diguanylate cyclase activity"/>
    <property type="evidence" value="ECO:0007669"/>
    <property type="project" value="UniProtKB-EC"/>
</dbReference>
<accession>A0ABT6NFU9</accession>
<protein>
    <submittedName>
        <fullName evidence="3">Diguanylate cyclase</fullName>
        <ecNumber evidence="3">2.7.7.65</ecNumber>
    </submittedName>
</protein>
<evidence type="ECO:0000313" key="3">
    <source>
        <dbReference type="EMBL" id="MDH8679225.1"/>
    </source>
</evidence>
<evidence type="ECO:0000256" key="1">
    <source>
        <dbReference type="SAM" id="Phobius"/>
    </source>
</evidence>
<gene>
    <name evidence="3" type="ORF">QE109_13795</name>
</gene>
<organism evidence="3 4">
    <name type="scientific">Fusibacter bizertensis</name>
    <dbReference type="NCBI Taxonomy" id="1488331"/>
    <lineage>
        <taxon>Bacteria</taxon>
        <taxon>Bacillati</taxon>
        <taxon>Bacillota</taxon>
        <taxon>Clostridia</taxon>
        <taxon>Eubacteriales</taxon>
        <taxon>Eubacteriales Family XII. Incertae Sedis</taxon>
        <taxon>Fusibacter</taxon>
    </lineage>
</organism>
<comment type="caution">
    <text evidence="3">The sequence shown here is derived from an EMBL/GenBank/DDBJ whole genome shotgun (WGS) entry which is preliminary data.</text>
</comment>
<dbReference type="InterPro" id="IPR029787">
    <property type="entry name" value="Nucleotide_cyclase"/>
</dbReference>
<dbReference type="NCBIfam" id="TIGR00254">
    <property type="entry name" value="GGDEF"/>
    <property type="match status" value="1"/>
</dbReference>
<name>A0ABT6NFU9_9FIRM</name>
<dbReference type="SUPFAM" id="SSF55073">
    <property type="entry name" value="Nucleotide cyclase"/>
    <property type="match status" value="1"/>
</dbReference>
<keyword evidence="4" id="KW-1185">Reference proteome</keyword>
<evidence type="ECO:0000313" key="4">
    <source>
        <dbReference type="Proteomes" id="UP001158045"/>
    </source>
</evidence>
<dbReference type="EMBL" id="JARYZI010000010">
    <property type="protein sequence ID" value="MDH8679225.1"/>
    <property type="molecule type" value="Genomic_DNA"/>
</dbReference>
<dbReference type="Proteomes" id="UP001158045">
    <property type="component" value="Unassembled WGS sequence"/>
</dbReference>
<keyword evidence="1" id="KW-0472">Membrane</keyword>